<dbReference type="KEGG" id="lcal:ATTO_02800"/>
<organism evidence="2 3">
    <name type="scientific">Leptogranulimonas caecicola</name>
    <dbReference type="NCBI Taxonomy" id="2894156"/>
    <lineage>
        <taxon>Bacteria</taxon>
        <taxon>Bacillati</taxon>
        <taxon>Actinomycetota</taxon>
        <taxon>Coriobacteriia</taxon>
        <taxon>Coriobacteriales</taxon>
        <taxon>Kribbibacteriaceae</taxon>
        <taxon>Leptogranulimonas</taxon>
    </lineage>
</organism>
<dbReference type="AlphaFoldDB" id="A0AAU9CIZ8"/>
<feature type="region of interest" description="Disordered" evidence="1">
    <location>
        <begin position="41"/>
        <end position="62"/>
    </location>
</feature>
<dbReference type="EMBL" id="AP025285">
    <property type="protein sequence ID" value="BDC90408.1"/>
    <property type="molecule type" value="Genomic_DNA"/>
</dbReference>
<protein>
    <submittedName>
        <fullName evidence="2">Uncharacterized protein</fullName>
    </submittedName>
</protein>
<sequence length="92" mass="10008">MTSGSLRKPCDIANRMILANGDLSGTQGRFSAAKLSWASGRPRLPSLPRNPHRPRLQLRGGMGERRDSELFHWVTGEPERGLKALTGAAKAS</sequence>
<dbReference type="Proteomes" id="UP001431186">
    <property type="component" value="Chromosome"/>
</dbReference>
<evidence type="ECO:0000313" key="3">
    <source>
        <dbReference type="Proteomes" id="UP001431186"/>
    </source>
</evidence>
<proteinExistence type="predicted"/>
<name>A0AAU9CIZ8_9ACTN</name>
<evidence type="ECO:0000256" key="1">
    <source>
        <dbReference type="SAM" id="MobiDB-lite"/>
    </source>
</evidence>
<evidence type="ECO:0000313" key="2">
    <source>
        <dbReference type="EMBL" id="BDC90408.1"/>
    </source>
</evidence>
<keyword evidence="3" id="KW-1185">Reference proteome</keyword>
<gene>
    <name evidence="2" type="ORF">ATTO_02800</name>
</gene>
<accession>A0AAU9CIZ8</accession>
<reference evidence="2" key="1">
    <citation type="submission" date="2021-11" db="EMBL/GenBank/DDBJ databases">
        <title>Complete genome sequence of Atopobiaceae bacterium TOC12.</title>
        <authorList>
            <person name="Morinaga K."/>
            <person name="Kusada H."/>
            <person name="Tamaki H."/>
        </authorList>
    </citation>
    <scope>NUCLEOTIDE SEQUENCE</scope>
    <source>
        <strain evidence="2">TOC12</strain>
    </source>
</reference>